<protein>
    <submittedName>
        <fullName evidence="1">Uncharacterized protein</fullName>
    </submittedName>
</protein>
<proteinExistence type="predicted"/>
<gene>
    <name evidence="1" type="ORF">TCAL_15207</name>
</gene>
<reference evidence="1 2" key="1">
    <citation type="journal article" date="2018" name="Nat. Ecol. Evol.">
        <title>Genomic signatures of mitonuclear coevolution across populations of Tigriopus californicus.</title>
        <authorList>
            <person name="Barreto F.S."/>
            <person name="Watson E.T."/>
            <person name="Lima T.G."/>
            <person name="Willett C.S."/>
            <person name="Edmands S."/>
            <person name="Li W."/>
            <person name="Burton R.S."/>
        </authorList>
    </citation>
    <scope>NUCLEOTIDE SEQUENCE [LARGE SCALE GENOMIC DNA]</scope>
    <source>
        <strain evidence="1 2">San Diego</strain>
    </source>
</reference>
<dbReference type="EMBL" id="VCGU01000458">
    <property type="protein sequence ID" value="TRY62869.1"/>
    <property type="molecule type" value="Genomic_DNA"/>
</dbReference>
<dbReference type="Proteomes" id="UP000318571">
    <property type="component" value="Chromosome 10"/>
</dbReference>
<organism evidence="1 2">
    <name type="scientific">Tigriopus californicus</name>
    <name type="common">Marine copepod</name>
    <dbReference type="NCBI Taxonomy" id="6832"/>
    <lineage>
        <taxon>Eukaryota</taxon>
        <taxon>Metazoa</taxon>
        <taxon>Ecdysozoa</taxon>
        <taxon>Arthropoda</taxon>
        <taxon>Crustacea</taxon>
        <taxon>Multicrustacea</taxon>
        <taxon>Hexanauplia</taxon>
        <taxon>Copepoda</taxon>
        <taxon>Harpacticoida</taxon>
        <taxon>Harpacticidae</taxon>
        <taxon>Tigriopus</taxon>
    </lineage>
</organism>
<keyword evidence="2" id="KW-1185">Reference proteome</keyword>
<evidence type="ECO:0000313" key="2">
    <source>
        <dbReference type="Proteomes" id="UP000318571"/>
    </source>
</evidence>
<sequence>MSLSKISQGMSYDNVKNSNGTFRKVKAHPKANRPFSRSMHLVARTWSELLGVGEITAPKKKVATWARKRIPTRVCHFFTIDLNLSVVRVDEWNVVRQFLPWTSSQMRLNLR</sequence>
<accession>A0A553NBY0</accession>
<comment type="caution">
    <text evidence="1">The sequence shown here is derived from an EMBL/GenBank/DDBJ whole genome shotgun (WGS) entry which is preliminary data.</text>
</comment>
<name>A0A553NBY0_TIGCA</name>
<evidence type="ECO:0000313" key="1">
    <source>
        <dbReference type="EMBL" id="TRY62869.1"/>
    </source>
</evidence>
<dbReference type="AlphaFoldDB" id="A0A553NBY0"/>